<evidence type="ECO:0000256" key="3">
    <source>
        <dbReference type="ARBA" id="ARBA00022679"/>
    </source>
</evidence>
<dbReference type="AlphaFoldDB" id="A0A1Y5RL37"/>
<evidence type="ECO:0000256" key="1">
    <source>
        <dbReference type="ARBA" id="ARBA00005189"/>
    </source>
</evidence>
<evidence type="ECO:0000256" key="7">
    <source>
        <dbReference type="ARBA" id="ARBA00039058"/>
    </source>
</evidence>
<dbReference type="InterPro" id="IPR052351">
    <property type="entry name" value="Ornithine_N-alpha-AT"/>
</dbReference>
<protein>
    <recommendedName>
        <fullName evidence="8">L-ornithine N(alpha)-acyltransferase</fullName>
        <ecNumber evidence="7">2.3.2.30</ecNumber>
    </recommendedName>
</protein>
<evidence type="ECO:0000256" key="8">
    <source>
        <dbReference type="ARBA" id="ARBA00039866"/>
    </source>
</evidence>
<reference evidence="11 12" key="1">
    <citation type="submission" date="2017-03" db="EMBL/GenBank/DDBJ databases">
        <authorList>
            <person name="Afonso C.L."/>
            <person name="Miller P.J."/>
            <person name="Scott M.A."/>
            <person name="Spackman E."/>
            <person name="Goraichik I."/>
            <person name="Dimitrov K.M."/>
            <person name="Suarez D.L."/>
            <person name="Swayne D.E."/>
        </authorList>
    </citation>
    <scope>NUCLEOTIDE SEQUENCE [LARGE SCALE GENOMIC DNA]</scope>
    <source>
        <strain evidence="11 12">CECT 7691</strain>
    </source>
</reference>
<evidence type="ECO:0000256" key="10">
    <source>
        <dbReference type="ARBA" id="ARBA00047785"/>
    </source>
</evidence>
<keyword evidence="12" id="KW-1185">Reference proteome</keyword>
<gene>
    <name evidence="11" type="ORF">OCH7691_00460</name>
</gene>
<comment type="catalytic activity">
    <reaction evidence="10">
        <text>a (3R)-hydroxyacyl-[ACP] + L-ornithine = a lyso-ornithine lipid + holo-[ACP] + H(+)</text>
        <dbReference type="Rhea" id="RHEA:20633"/>
        <dbReference type="Rhea" id="RHEA-COMP:9685"/>
        <dbReference type="Rhea" id="RHEA-COMP:9945"/>
        <dbReference type="ChEBI" id="CHEBI:15378"/>
        <dbReference type="ChEBI" id="CHEBI:46911"/>
        <dbReference type="ChEBI" id="CHEBI:64479"/>
        <dbReference type="ChEBI" id="CHEBI:78827"/>
        <dbReference type="ChEBI" id="CHEBI:138482"/>
        <dbReference type="EC" id="2.3.2.30"/>
    </reaction>
    <physiologicalReaction direction="left-to-right" evidence="10">
        <dbReference type="Rhea" id="RHEA:20634"/>
    </physiologicalReaction>
</comment>
<evidence type="ECO:0000256" key="2">
    <source>
        <dbReference type="ARBA" id="ARBA00022516"/>
    </source>
</evidence>
<evidence type="ECO:0000256" key="6">
    <source>
        <dbReference type="ARBA" id="ARBA00038095"/>
    </source>
</evidence>
<evidence type="ECO:0000256" key="9">
    <source>
        <dbReference type="ARBA" id="ARBA00045724"/>
    </source>
</evidence>
<dbReference type="PANTHER" id="PTHR37323">
    <property type="entry name" value="GCN5-RELATED N-ACETYLTRANSFERASE"/>
    <property type="match status" value="1"/>
</dbReference>
<dbReference type="InterPro" id="IPR016181">
    <property type="entry name" value="Acyl_CoA_acyltransferase"/>
</dbReference>
<dbReference type="SUPFAM" id="SSF55729">
    <property type="entry name" value="Acyl-CoA N-acyltransferases (Nat)"/>
    <property type="match status" value="1"/>
</dbReference>
<evidence type="ECO:0000313" key="11">
    <source>
        <dbReference type="EMBL" id="SLN19798.1"/>
    </source>
</evidence>
<dbReference type="Gene3D" id="3.40.630.30">
    <property type="match status" value="1"/>
</dbReference>
<dbReference type="EC" id="2.3.2.30" evidence="7"/>
<comment type="function">
    <text evidence="9">Catalyzes the first step in the biosynthesis of ornithine lipids, which are phosphorus-free membrane lipids. Catalyzes the 3-hydroxyacyl-acyl carrier protein-dependent acylation of ornithine to form lyso-ornithine lipid (LOL).</text>
</comment>
<keyword evidence="4" id="KW-0443">Lipid metabolism</keyword>
<evidence type="ECO:0000256" key="4">
    <source>
        <dbReference type="ARBA" id="ARBA00023098"/>
    </source>
</evidence>
<proteinExistence type="inferred from homology"/>
<sequence>MQNTGKSMQVPLRSELTREPRPWAEAFPLAVVDGRLEVRLARSDEEIARSQALRYQIFYREMAALATPAMDAARRDFDAFDALCDHLLVIDREEKGPNNVVGTYRLLRQAVAEKHDGFYSADEYDLTPLLGHPVLNPPGKGGLMELGRSCVRRDHRNTATIQLLWRGIAAYMEAHAITALFGCASLPGVDPKAHAQPLSYLHHNHLAPEDLRVRAVAERYEEMNLLPADQINARRAFMALPPLVKGYIRLGAHIGQGAVVDHQFGTTDVFVLLPVERIGERYFGHFDRGDRASRRG</sequence>
<name>A0A1Y5RL37_9PROT</name>
<dbReference type="GO" id="GO:0006629">
    <property type="term" value="P:lipid metabolic process"/>
    <property type="evidence" value="ECO:0007669"/>
    <property type="project" value="UniProtKB-KW"/>
</dbReference>
<keyword evidence="3" id="KW-0808">Transferase</keyword>
<keyword evidence="5" id="KW-0012">Acyltransferase</keyword>
<evidence type="ECO:0000313" key="12">
    <source>
        <dbReference type="Proteomes" id="UP000193200"/>
    </source>
</evidence>
<evidence type="ECO:0000256" key="5">
    <source>
        <dbReference type="ARBA" id="ARBA00023315"/>
    </source>
</evidence>
<organism evidence="11 12">
    <name type="scientific">Oceanibacterium hippocampi</name>
    <dbReference type="NCBI Taxonomy" id="745714"/>
    <lineage>
        <taxon>Bacteria</taxon>
        <taxon>Pseudomonadati</taxon>
        <taxon>Pseudomonadota</taxon>
        <taxon>Alphaproteobacteria</taxon>
        <taxon>Sneathiellales</taxon>
        <taxon>Sneathiellaceae</taxon>
        <taxon>Oceanibacterium</taxon>
    </lineage>
</organism>
<dbReference type="PANTHER" id="PTHR37323:SF1">
    <property type="entry name" value="L-ORNITHINE N(ALPHA)-ACYLTRANSFERASE"/>
    <property type="match status" value="1"/>
</dbReference>
<comment type="similarity">
    <text evidence="6">Belongs to the acetyltransferase family. OlsB subfamily.</text>
</comment>
<dbReference type="InParanoid" id="A0A1Y5RL37"/>
<keyword evidence="2" id="KW-0444">Lipid biosynthesis</keyword>
<comment type="pathway">
    <text evidence="1">Lipid metabolism.</text>
</comment>
<dbReference type="Proteomes" id="UP000193200">
    <property type="component" value="Unassembled WGS sequence"/>
</dbReference>
<dbReference type="Pfam" id="PF13444">
    <property type="entry name" value="Acetyltransf_5"/>
    <property type="match status" value="1"/>
</dbReference>
<accession>A0A1Y5RL37</accession>
<dbReference type="GO" id="GO:0043810">
    <property type="term" value="F:ornithine-acyl [acyl carrier protein] N-acyltransferase activity"/>
    <property type="evidence" value="ECO:0007669"/>
    <property type="project" value="UniProtKB-EC"/>
</dbReference>
<dbReference type="EMBL" id="FWFR01000001">
    <property type="protein sequence ID" value="SLN19798.1"/>
    <property type="molecule type" value="Genomic_DNA"/>
</dbReference>